<comment type="catalytic activity">
    <reaction evidence="7">
        <text>2 superoxide + 2 H(+) = H2O2 + O2</text>
        <dbReference type="Rhea" id="RHEA:20696"/>
        <dbReference type="ChEBI" id="CHEBI:15378"/>
        <dbReference type="ChEBI" id="CHEBI:15379"/>
        <dbReference type="ChEBI" id="CHEBI:16240"/>
        <dbReference type="ChEBI" id="CHEBI:18421"/>
        <dbReference type="EC" id="1.15.1.1"/>
    </reaction>
</comment>
<dbReference type="OrthoDB" id="239262at2759"/>
<dbReference type="InterPro" id="IPR036324">
    <property type="entry name" value="Mn/Fe_SOD_N_sf"/>
</dbReference>
<feature type="binding site" evidence="6">
    <location>
        <position position="198"/>
    </location>
    <ligand>
        <name>Mn(2+)</name>
        <dbReference type="ChEBI" id="CHEBI:29035"/>
    </ligand>
</feature>
<keyword evidence="4 7" id="KW-0560">Oxidoreductase</keyword>
<dbReference type="GO" id="GO:0046872">
    <property type="term" value="F:metal ion binding"/>
    <property type="evidence" value="ECO:0007669"/>
    <property type="project" value="UniProtKB-KW"/>
</dbReference>
<evidence type="ECO:0000256" key="2">
    <source>
        <dbReference type="ARBA" id="ARBA00012682"/>
    </source>
</evidence>
<feature type="binding site" evidence="6">
    <location>
        <position position="202"/>
    </location>
    <ligand>
        <name>Mn(2+)</name>
        <dbReference type="ChEBI" id="CHEBI:29035"/>
    </ligand>
</feature>
<dbReference type="EMBL" id="MNPJ01000014">
    <property type="protein sequence ID" value="OQS55149.1"/>
    <property type="molecule type" value="Genomic_DNA"/>
</dbReference>
<dbReference type="Pfam" id="PF00081">
    <property type="entry name" value="Sod_Fe_N"/>
    <property type="match status" value="1"/>
</dbReference>
<dbReference type="Gene3D" id="1.10.287.990">
    <property type="entry name" value="Fe,Mn superoxide dismutase (SOD) domain"/>
    <property type="match status" value="1"/>
</dbReference>
<dbReference type="STRING" id="646526.A0A1W0E7L3"/>
<dbReference type="InterPro" id="IPR019832">
    <property type="entry name" value="Mn/Fe_SOD_C"/>
</dbReference>
<dbReference type="AlphaFoldDB" id="A0A1W0E7L3"/>
<keyword evidence="11" id="KW-1185">Reference proteome</keyword>
<gene>
    <name evidence="10" type="primary">sod</name>
    <name evidence="10" type="ORF">EHP00_264</name>
</gene>
<evidence type="ECO:0000256" key="3">
    <source>
        <dbReference type="ARBA" id="ARBA00022723"/>
    </source>
</evidence>
<dbReference type="PROSITE" id="PS00088">
    <property type="entry name" value="SOD_MN"/>
    <property type="match status" value="1"/>
</dbReference>
<feature type="domain" description="Manganese/iron superoxide dismutase C-terminal" evidence="9">
    <location>
        <begin position="170"/>
        <end position="229"/>
    </location>
</feature>
<dbReference type="SUPFAM" id="SSF46609">
    <property type="entry name" value="Fe,Mn superoxide dismutase (SOD), N-terminal domain"/>
    <property type="match status" value="1"/>
</dbReference>
<evidence type="ECO:0000313" key="10">
    <source>
        <dbReference type="EMBL" id="OQS55149.1"/>
    </source>
</evidence>
<dbReference type="InterPro" id="IPR019833">
    <property type="entry name" value="Mn/Fe_SOD_BS"/>
</dbReference>
<dbReference type="InterPro" id="IPR001189">
    <property type="entry name" value="Mn/Fe_SOD"/>
</dbReference>
<dbReference type="PRINTS" id="PR01703">
    <property type="entry name" value="MNSODISMTASE"/>
</dbReference>
<evidence type="ECO:0000256" key="5">
    <source>
        <dbReference type="ARBA" id="ARBA00037226"/>
    </source>
</evidence>
<comment type="similarity">
    <text evidence="1 7">Belongs to the iron/manganese superoxide dismutase family.</text>
</comment>
<dbReference type="PANTHER" id="PTHR43595">
    <property type="entry name" value="37S RIBOSOMAL PROTEIN S26, MITOCHONDRIAL"/>
    <property type="match status" value="1"/>
</dbReference>
<dbReference type="GO" id="GO:0004784">
    <property type="term" value="F:superoxide dismutase activity"/>
    <property type="evidence" value="ECO:0007669"/>
    <property type="project" value="UniProtKB-EC"/>
</dbReference>
<evidence type="ECO:0000256" key="4">
    <source>
        <dbReference type="ARBA" id="ARBA00023002"/>
    </source>
</evidence>
<evidence type="ECO:0000259" key="8">
    <source>
        <dbReference type="Pfam" id="PF00081"/>
    </source>
</evidence>
<dbReference type="PANTHER" id="PTHR43595:SF2">
    <property type="entry name" value="SMALL RIBOSOMAL SUBUNIT PROTEIN MS42"/>
    <property type="match status" value="1"/>
</dbReference>
<dbReference type="InterPro" id="IPR036314">
    <property type="entry name" value="SOD_C_sf"/>
</dbReference>
<dbReference type="Gene3D" id="3.55.40.20">
    <property type="entry name" value="Iron/manganese superoxide dismutase, C-terminal domain"/>
    <property type="match status" value="1"/>
</dbReference>
<dbReference type="Proteomes" id="UP000192758">
    <property type="component" value="Unassembled WGS sequence"/>
</dbReference>
<dbReference type="PIRSF" id="PIRSF000349">
    <property type="entry name" value="SODismutase"/>
    <property type="match status" value="1"/>
</dbReference>
<sequence length="239" mass="27579">MKEYKLPRLLYDYDKLEPYVDAKTMETHHTKHHNNYVNGLNSTLAGINSGKSLGELVENLMKAKDGYSADVFKNLTLCAGGHFNHTLYFRIMTPNLKTEDSMDESLRLLIEQKFGSISGLKDAFTEKTKKVVGSGWIFLVLPLKEMNVFYEEETLVLTNEETTIKETLKAGELAVIATKNQESPSMYFEQLVPIIAMDIWEHAYYLKHTSDKVSYVNEWFKTLDWEFIGEIYRQTHLGE</sequence>
<dbReference type="GO" id="GO:0005737">
    <property type="term" value="C:cytoplasm"/>
    <property type="evidence" value="ECO:0007669"/>
    <property type="project" value="TreeGrafter"/>
</dbReference>
<dbReference type="SUPFAM" id="SSF54719">
    <property type="entry name" value="Fe,Mn superoxide dismutase (SOD), C-terminal domain"/>
    <property type="match status" value="1"/>
</dbReference>
<evidence type="ECO:0000256" key="6">
    <source>
        <dbReference type="PIRSR" id="PIRSR000349-1"/>
    </source>
</evidence>
<protein>
    <recommendedName>
        <fullName evidence="2 7">Superoxide dismutase</fullName>
        <ecNumber evidence="2 7">1.15.1.1</ecNumber>
    </recommendedName>
</protein>
<evidence type="ECO:0000259" key="9">
    <source>
        <dbReference type="Pfam" id="PF02777"/>
    </source>
</evidence>
<feature type="domain" description="Manganese/iron superoxide dismutase N-terminal" evidence="8">
    <location>
        <begin position="3"/>
        <end position="92"/>
    </location>
</feature>
<name>A0A1W0E7L3_9MICR</name>
<reference evidence="10 11" key="1">
    <citation type="journal article" date="2017" name="Environ. Microbiol.">
        <title>Decay of the glycolytic pathway and adaptation to intranuclear parasitism within Enterocytozoonidae microsporidia.</title>
        <authorList>
            <person name="Wiredu Boakye D."/>
            <person name="Jaroenlak P."/>
            <person name="Prachumwat A."/>
            <person name="Williams T.A."/>
            <person name="Bateman K.S."/>
            <person name="Itsathitphaisarn O."/>
            <person name="Sritunyalucksana K."/>
            <person name="Paszkiewicz K.H."/>
            <person name="Moore K.A."/>
            <person name="Stentiford G.D."/>
            <person name="Williams B.A."/>
        </authorList>
    </citation>
    <scope>NUCLEOTIDE SEQUENCE [LARGE SCALE GENOMIC DNA]</scope>
    <source>
        <strain evidence="10 11">TH1</strain>
    </source>
</reference>
<comment type="caution">
    <text evidence="10">The sequence shown here is derived from an EMBL/GenBank/DDBJ whole genome shotgun (WGS) entry which is preliminary data.</text>
</comment>
<feature type="domain" description="Manganese/iron superoxide dismutase C-terminal" evidence="9">
    <location>
        <begin position="105"/>
        <end position="149"/>
    </location>
</feature>
<accession>A0A1W0E7L3</accession>
<evidence type="ECO:0000313" key="11">
    <source>
        <dbReference type="Proteomes" id="UP000192758"/>
    </source>
</evidence>
<evidence type="ECO:0000256" key="1">
    <source>
        <dbReference type="ARBA" id="ARBA00008714"/>
    </source>
</evidence>
<comment type="function">
    <text evidence="7">Destroys radicals which are normally produced within the cells and which are toxic to biological systems.</text>
</comment>
<evidence type="ECO:0000256" key="7">
    <source>
        <dbReference type="RuleBase" id="RU000414"/>
    </source>
</evidence>
<dbReference type="Pfam" id="PF02777">
    <property type="entry name" value="Sod_Fe_C"/>
    <property type="match status" value="2"/>
</dbReference>
<proteinExistence type="inferred from homology"/>
<comment type="function">
    <text evidence="5">Component of the mitochondrial ribosome (mitoribosome), a dedicated translation machinery responsible for the synthesis of mitochondrial genome-encoded proteins, including at least some of the essential transmembrane subunits of the mitochondrial respiratory chain. The mitoribosomes are attached to the mitochondrial inner membrane and translation products are cotranslationally integrated into the membrane.</text>
</comment>
<dbReference type="EC" id="1.15.1.1" evidence="2 7"/>
<dbReference type="InterPro" id="IPR019831">
    <property type="entry name" value="Mn/Fe_SOD_N"/>
</dbReference>
<feature type="binding site" evidence="6">
    <location>
        <position position="28"/>
    </location>
    <ligand>
        <name>Mn(2+)</name>
        <dbReference type="ChEBI" id="CHEBI:29035"/>
    </ligand>
</feature>
<dbReference type="VEuPathDB" id="MicrosporidiaDB:EHP00_264"/>
<feature type="binding site" evidence="6">
    <location>
        <position position="85"/>
    </location>
    <ligand>
        <name>Mn(2+)</name>
        <dbReference type="ChEBI" id="CHEBI:29035"/>
    </ligand>
</feature>
<keyword evidence="3 6" id="KW-0479">Metal-binding</keyword>
<organism evidence="10 11">
    <name type="scientific">Ecytonucleospora hepatopenaei</name>
    <dbReference type="NCBI Taxonomy" id="646526"/>
    <lineage>
        <taxon>Eukaryota</taxon>
        <taxon>Fungi</taxon>
        <taxon>Fungi incertae sedis</taxon>
        <taxon>Microsporidia</taxon>
        <taxon>Enterocytozoonidae</taxon>
        <taxon>Ecytonucleospora</taxon>
    </lineage>
</organism>